<dbReference type="InterPro" id="IPR036249">
    <property type="entry name" value="Thioredoxin-like_sf"/>
</dbReference>
<evidence type="ECO:0000259" key="1">
    <source>
        <dbReference type="Pfam" id="PF00085"/>
    </source>
</evidence>
<name>A0A1H9M5E4_9BACI</name>
<dbReference type="RefSeq" id="WP_089738722.1">
    <property type="nucleotide sequence ID" value="NZ_FOGL01000001.1"/>
</dbReference>
<dbReference type="Pfam" id="PF00085">
    <property type="entry name" value="Thioredoxin"/>
    <property type="match status" value="1"/>
</dbReference>
<evidence type="ECO:0000313" key="3">
    <source>
        <dbReference type="Proteomes" id="UP000199687"/>
    </source>
</evidence>
<proteinExistence type="predicted"/>
<dbReference type="Proteomes" id="UP000199687">
    <property type="component" value="Unassembled WGS sequence"/>
</dbReference>
<reference evidence="2 3" key="1">
    <citation type="submission" date="2016-10" db="EMBL/GenBank/DDBJ databases">
        <authorList>
            <person name="de Groot N.N."/>
        </authorList>
    </citation>
    <scope>NUCLEOTIDE SEQUENCE [LARGE SCALE GENOMIC DNA]</scope>
    <source>
        <strain evidence="2 3">CGMCC 1.7727</strain>
    </source>
</reference>
<dbReference type="CDD" id="cd02947">
    <property type="entry name" value="TRX_family"/>
    <property type="match status" value="1"/>
</dbReference>
<protein>
    <submittedName>
        <fullName evidence="2">Thioredoxin</fullName>
    </submittedName>
</protein>
<dbReference type="InterPro" id="IPR013766">
    <property type="entry name" value="Thioredoxin_domain"/>
</dbReference>
<sequence>MNSFTTLQTETEIHQFIDNNPLSFVYISKNNCSVCHSLYPQIQSVMQEFPNIRLGYIVIDELPSLAGQWSIYTAPVLILFVDGKEYLREARFVPVESFREKVERIYQNYA</sequence>
<accession>A0A1H9M5E4</accession>
<evidence type="ECO:0000313" key="2">
    <source>
        <dbReference type="EMBL" id="SER18892.1"/>
    </source>
</evidence>
<keyword evidence="3" id="KW-1185">Reference proteome</keyword>
<dbReference type="AlphaFoldDB" id="A0A1H9M5E4"/>
<dbReference type="EMBL" id="FOGL01000001">
    <property type="protein sequence ID" value="SER18892.1"/>
    <property type="molecule type" value="Genomic_DNA"/>
</dbReference>
<dbReference type="OrthoDB" id="411356at2"/>
<dbReference type="STRING" id="531814.SAMN04487944_101564"/>
<organism evidence="2 3">
    <name type="scientific">Gracilibacillus ureilyticus</name>
    <dbReference type="NCBI Taxonomy" id="531814"/>
    <lineage>
        <taxon>Bacteria</taxon>
        <taxon>Bacillati</taxon>
        <taxon>Bacillota</taxon>
        <taxon>Bacilli</taxon>
        <taxon>Bacillales</taxon>
        <taxon>Bacillaceae</taxon>
        <taxon>Gracilibacillus</taxon>
    </lineage>
</organism>
<dbReference type="Gene3D" id="3.40.30.10">
    <property type="entry name" value="Glutaredoxin"/>
    <property type="match status" value="1"/>
</dbReference>
<feature type="domain" description="Thioredoxin" evidence="1">
    <location>
        <begin position="9"/>
        <end position="86"/>
    </location>
</feature>
<gene>
    <name evidence="2" type="ORF">SAMN04487944_101564</name>
</gene>
<dbReference type="SUPFAM" id="SSF52833">
    <property type="entry name" value="Thioredoxin-like"/>
    <property type="match status" value="1"/>
</dbReference>